<dbReference type="EMBL" id="JANPWB010000011">
    <property type="protein sequence ID" value="KAJ1126300.1"/>
    <property type="molecule type" value="Genomic_DNA"/>
</dbReference>
<gene>
    <name evidence="2" type="ORF">NDU88_004708</name>
</gene>
<evidence type="ECO:0000313" key="2">
    <source>
        <dbReference type="EMBL" id="KAJ1126300.1"/>
    </source>
</evidence>
<feature type="region of interest" description="Disordered" evidence="1">
    <location>
        <begin position="208"/>
        <end position="237"/>
    </location>
</feature>
<dbReference type="Proteomes" id="UP001066276">
    <property type="component" value="Chromosome 7"/>
</dbReference>
<sequence length="332" mass="35304">MSLTVHSLALSRRHRSSTLVASGVKINLGLLKIHLRVTPDTTKGPTTTNLLSTWRGTSPLSRSLFPGVSRDLQGQPAPTVHGLRVPSHQWLPIAQEPNAWSSFAINHHCTMVTPLCSAAPPVTALVESPAGRLHSRCTGPTHSRAARCPKSDCWFSRSRPVPLAVVPAPTITGTSPLVPQMDKTARGAPAALRPPGSPPHCSLLLEPPRSPSRHRTRLPAPGVSTGPVVSLREGGGVSSPSGIHTVWGVRHAPSDPLLHPHWGRNAMAEARAAEQGRNTSAHAAMLATPPAKYLLEVQLWRFVLCSPSCNGRATGVCKGLSSNADVYTRGHM</sequence>
<accession>A0AAV7PDV6</accession>
<comment type="caution">
    <text evidence="2">The sequence shown here is derived from an EMBL/GenBank/DDBJ whole genome shotgun (WGS) entry which is preliminary data.</text>
</comment>
<reference evidence="2" key="1">
    <citation type="journal article" date="2022" name="bioRxiv">
        <title>Sequencing and chromosome-scale assembly of the giantPleurodeles waltlgenome.</title>
        <authorList>
            <person name="Brown T."/>
            <person name="Elewa A."/>
            <person name="Iarovenko S."/>
            <person name="Subramanian E."/>
            <person name="Araus A.J."/>
            <person name="Petzold A."/>
            <person name="Susuki M."/>
            <person name="Suzuki K.-i.T."/>
            <person name="Hayashi T."/>
            <person name="Toyoda A."/>
            <person name="Oliveira C."/>
            <person name="Osipova E."/>
            <person name="Leigh N.D."/>
            <person name="Simon A."/>
            <person name="Yun M.H."/>
        </authorList>
    </citation>
    <scope>NUCLEOTIDE SEQUENCE</scope>
    <source>
        <strain evidence="2">20211129_DDA</strain>
        <tissue evidence="2">Liver</tissue>
    </source>
</reference>
<name>A0AAV7PDV6_PLEWA</name>
<organism evidence="2 3">
    <name type="scientific">Pleurodeles waltl</name>
    <name type="common">Iberian ribbed newt</name>
    <dbReference type="NCBI Taxonomy" id="8319"/>
    <lineage>
        <taxon>Eukaryota</taxon>
        <taxon>Metazoa</taxon>
        <taxon>Chordata</taxon>
        <taxon>Craniata</taxon>
        <taxon>Vertebrata</taxon>
        <taxon>Euteleostomi</taxon>
        <taxon>Amphibia</taxon>
        <taxon>Batrachia</taxon>
        <taxon>Caudata</taxon>
        <taxon>Salamandroidea</taxon>
        <taxon>Salamandridae</taxon>
        <taxon>Pleurodelinae</taxon>
        <taxon>Pleurodeles</taxon>
    </lineage>
</organism>
<proteinExistence type="predicted"/>
<evidence type="ECO:0000256" key="1">
    <source>
        <dbReference type="SAM" id="MobiDB-lite"/>
    </source>
</evidence>
<dbReference type="AlphaFoldDB" id="A0AAV7PDV6"/>
<evidence type="ECO:0000313" key="3">
    <source>
        <dbReference type="Proteomes" id="UP001066276"/>
    </source>
</evidence>
<protein>
    <submittedName>
        <fullName evidence="2">Uncharacterized protein</fullName>
    </submittedName>
</protein>
<keyword evidence="3" id="KW-1185">Reference proteome</keyword>